<reference evidence="7" key="1">
    <citation type="journal article" date="2019" name="Int. J. Syst. Evol. Microbiol.">
        <title>The Global Catalogue of Microorganisms (GCM) 10K type strain sequencing project: providing services to taxonomists for standard genome sequencing and annotation.</title>
        <authorList>
            <consortium name="The Broad Institute Genomics Platform"/>
            <consortium name="The Broad Institute Genome Sequencing Center for Infectious Disease"/>
            <person name="Wu L."/>
            <person name="Ma J."/>
        </authorList>
    </citation>
    <scope>NUCLEOTIDE SEQUENCE [LARGE SCALE GENOMIC DNA]</scope>
    <source>
        <strain evidence="7">CGMCC 4.1648</strain>
    </source>
</reference>
<keyword evidence="3 5" id="KW-1133">Transmembrane helix</keyword>
<evidence type="ECO:0000313" key="7">
    <source>
        <dbReference type="Proteomes" id="UP001595829"/>
    </source>
</evidence>
<evidence type="ECO:0000256" key="2">
    <source>
        <dbReference type="ARBA" id="ARBA00022692"/>
    </source>
</evidence>
<evidence type="ECO:0000256" key="3">
    <source>
        <dbReference type="ARBA" id="ARBA00022989"/>
    </source>
</evidence>
<evidence type="ECO:0000256" key="5">
    <source>
        <dbReference type="SAM" id="Phobius"/>
    </source>
</evidence>
<comment type="caution">
    <text evidence="6">The sequence shown here is derived from an EMBL/GenBank/DDBJ whole genome shotgun (WGS) entry which is preliminary data.</text>
</comment>
<dbReference type="Gene3D" id="1.10.357.140">
    <property type="entry name" value="UbiA prenyltransferase"/>
    <property type="match status" value="1"/>
</dbReference>
<feature type="transmembrane region" description="Helical" evidence="5">
    <location>
        <begin position="266"/>
        <end position="284"/>
    </location>
</feature>
<name>A0ABV9X9K5_9ACTN</name>
<keyword evidence="2 5" id="KW-0812">Transmembrane</keyword>
<dbReference type="RefSeq" id="WP_345693371.1">
    <property type="nucleotide sequence ID" value="NZ_BAABIT010000001.1"/>
</dbReference>
<protein>
    <submittedName>
        <fullName evidence="6">UbiA family prenyltransferase</fullName>
    </submittedName>
</protein>
<feature type="transmembrane region" description="Helical" evidence="5">
    <location>
        <begin position="114"/>
        <end position="135"/>
    </location>
</feature>
<feature type="transmembrane region" description="Helical" evidence="5">
    <location>
        <begin position="240"/>
        <end position="259"/>
    </location>
</feature>
<keyword evidence="4 5" id="KW-0472">Membrane</keyword>
<dbReference type="Proteomes" id="UP001595829">
    <property type="component" value="Unassembled WGS sequence"/>
</dbReference>
<organism evidence="6 7">
    <name type="scientific">Streptomyces coeruleoprunus</name>
    <dbReference type="NCBI Taxonomy" id="285563"/>
    <lineage>
        <taxon>Bacteria</taxon>
        <taxon>Bacillati</taxon>
        <taxon>Actinomycetota</taxon>
        <taxon>Actinomycetes</taxon>
        <taxon>Kitasatosporales</taxon>
        <taxon>Streptomycetaceae</taxon>
        <taxon>Streptomyces</taxon>
    </lineage>
</organism>
<accession>A0ABV9X9K5</accession>
<evidence type="ECO:0000256" key="4">
    <source>
        <dbReference type="ARBA" id="ARBA00023136"/>
    </source>
</evidence>
<dbReference type="InterPro" id="IPR000537">
    <property type="entry name" value="UbiA_prenyltransferase"/>
</dbReference>
<dbReference type="Pfam" id="PF01040">
    <property type="entry name" value="UbiA"/>
    <property type="match status" value="1"/>
</dbReference>
<feature type="transmembrane region" description="Helical" evidence="5">
    <location>
        <begin position="172"/>
        <end position="196"/>
    </location>
</feature>
<dbReference type="EMBL" id="JBHSJD010000002">
    <property type="protein sequence ID" value="MFC5021408.1"/>
    <property type="molecule type" value="Genomic_DNA"/>
</dbReference>
<feature type="transmembrane region" description="Helical" evidence="5">
    <location>
        <begin position="217"/>
        <end position="234"/>
    </location>
</feature>
<gene>
    <name evidence="6" type="ORF">ACFPM3_04470</name>
</gene>
<keyword evidence="7" id="KW-1185">Reference proteome</keyword>
<evidence type="ECO:0000313" key="6">
    <source>
        <dbReference type="EMBL" id="MFC5021408.1"/>
    </source>
</evidence>
<sequence>MDATHTQDVGAAAGRRRPPPVTGLLMACHPVPAAAVTLLTTALAASAGQDARTCLLIAATVLAGQLSVGWCNDAVDAVRDRAVGRHDKPVASGAVGAPAVRAASLVALALTVPLSLACGALAGSVHLVAVAAAWAYNLGVKATALSWLPYAVAFAALPAFVALGLPGSPWPAWWAVAAGALLGVGAHLGNVLPDIAADLETGVRGWPQRLGPAKARLLMPLPLLLASLLLALAGPEPLGVAGAVALAAVGATTPVVVVVGRRHPRVPFLASIAVAGVDVALLVWRGAALG</sequence>
<proteinExistence type="predicted"/>
<comment type="subcellular location">
    <subcellularLocation>
        <location evidence="1">Membrane</location>
        <topology evidence="1">Multi-pass membrane protein</topology>
    </subcellularLocation>
</comment>
<evidence type="ECO:0000256" key="1">
    <source>
        <dbReference type="ARBA" id="ARBA00004141"/>
    </source>
</evidence>
<feature type="transmembrane region" description="Helical" evidence="5">
    <location>
        <begin position="147"/>
        <end position="166"/>
    </location>
</feature>
<dbReference type="InterPro" id="IPR044878">
    <property type="entry name" value="UbiA_sf"/>
</dbReference>